<gene>
    <name evidence="1" type="ORF">H5410_017724</name>
</gene>
<dbReference type="EMBL" id="JACXVP010000003">
    <property type="protein sequence ID" value="KAG5617900.1"/>
    <property type="molecule type" value="Genomic_DNA"/>
</dbReference>
<organism evidence="1 2">
    <name type="scientific">Solanum commersonii</name>
    <name type="common">Commerson's wild potato</name>
    <name type="synonym">Commerson's nightshade</name>
    <dbReference type="NCBI Taxonomy" id="4109"/>
    <lineage>
        <taxon>Eukaryota</taxon>
        <taxon>Viridiplantae</taxon>
        <taxon>Streptophyta</taxon>
        <taxon>Embryophyta</taxon>
        <taxon>Tracheophyta</taxon>
        <taxon>Spermatophyta</taxon>
        <taxon>Magnoliopsida</taxon>
        <taxon>eudicotyledons</taxon>
        <taxon>Gunneridae</taxon>
        <taxon>Pentapetalae</taxon>
        <taxon>asterids</taxon>
        <taxon>lamiids</taxon>
        <taxon>Solanales</taxon>
        <taxon>Solanaceae</taxon>
        <taxon>Solanoideae</taxon>
        <taxon>Solaneae</taxon>
        <taxon>Solanum</taxon>
    </lineage>
</organism>
<evidence type="ECO:0000313" key="2">
    <source>
        <dbReference type="Proteomes" id="UP000824120"/>
    </source>
</evidence>
<dbReference type="Proteomes" id="UP000824120">
    <property type="component" value="Chromosome 3"/>
</dbReference>
<sequence length="76" mass="8653">MNEANSSNARLNYFHFALLSHPSFYFHCSLFLTLRRIRATDNSARIINVHRLPPSFLLKKLVASSDLGGSLFWSAI</sequence>
<keyword evidence="2" id="KW-1185">Reference proteome</keyword>
<reference evidence="1 2" key="1">
    <citation type="submission" date="2020-09" db="EMBL/GenBank/DDBJ databases">
        <title>De no assembly of potato wild relative species, Solanum commersonii.</title>
        <authorList>
            <person name="Cho K."/>
        </authorList>
    </citation>
    <scope>NUCLEOTIDE SEQUENCE [LARGE SCALE GENOMIC DNA]</scope>
    <source>
        <strain evidence="1">LZ3.2</strain>
        <tissue evidence="1">Leaf</tissue>
    </source>
</reference>
<evidence type="ECO:0000313" key="1">
    <source>
        <dbReference type="EMBL" id="KAG5617900.1"/>
    </source>
</evidence>
<protein>
    <submittedName>
        <fullName evidence="1">Uncharacterized protein</fullName>
    </submittedName>
</protein>
<comment type="caution">
    <text evidence="1">The sequence shown here is derived from an EMBL/GenBank/DDBJ whole genome shotgun (WGS) entry which is preliminary data.</text>
</comment>
<proteinExistence type="predicted"/>
<name>A0A9J6A161_SOLCO</name>
<dbReference type="AlphaFoldDB" id="A0A9J6A161"/>
<accession>A0A9J6A161</accession>